<dbReference type="GO" id="GO:0005737">
    <property type="term" value="C:cytoplasm"/>
    <property type="evidence" value="ECO:0007669"/>
    <property type="project" value="TreeGrafter"/>
</dbReference>
<accession>A0AAE1PHE1</accession>
<dbReference type="InterPro" id="IPR041637">
    <property type="entry name" value="Caprin-1_dimer"/>
</dbReference>
<dbReference type="InterPro" id="IPR028816">
    <property type="entry name" value="Caprin"/>
</dbReference>
<feature type="compositionally biased region" description="Polar residues" evidence="3">
    <location>
        <begin position="522"/>
        <end position="539"/>
    </location>
</feature>
<evidence type="ECO:0000256" key="1">
    <source>
        <dbReference type="ARBA" id="ARBA00007950"/>
    </source>
</evidence>
<comment type="similarity">
    <text evidence="1">Belongs to the caprin family.</text>
</comment>
<feature type="compositionally biased region" description="Gly residues" evidence="3">
    <location>
        <begin position="609"/>
        <end position="663"/>
    </location>
</feature>
<dbReference type="AlphaFoldDB" id="A0AAE1PHE1"/>
<name>A0AAE1PHE1_9EUCA</name>
<feature type="compositionally biased region" description="Gly residues" evidence="3">
    <location>
        <begin position="672"/>
        <end position="681"/>
    </location>
</feature>
<proteinExistence type="inferred from homology"/>
<feature type="compositionally biased region" description="Pro residues" evidence="3">
    <location>
        <begin position="541"/>
        <end position="551"/>
    </location>
</feature>
<reference evidence="5" key="1">
    <citation type="submission" date="2023-11" db="EMBL/GenBank/DDBJ databases">
        <title>Genome assemblies of two species of porcelain crab, Petrolisthes cinctipes and Petrolisthes manimaculis (Anomura: Porcellanidae).</title>
        <authorList>
            <person name="Angst P."/>
        </authorList>
    </citation>
    <scope>NUCLEOTIDE SEQUENCE</scope>
    <source>
        <strain evidence="5">PB745_02</strain>
        <tissue evidence="5">Gill</tissue>
    </source>
</reference>
<evidence type="ECO:0000259" key="4">
    <source>
        <dbReference type="Pfam" id="PF18293"/>
    </source>
</evidence>
<sequence length="691" mass="73912">MPSASVKLENQGSQETLDPFHKVMTLVEKKIRNLDKRKNKLEQYRVDLRAGKALNEDQQQAVNNYDNVVANLELVRELSQQFASILTDHNKQMKKQLKREQAEKQQEEISKIKEILKIQEVLQQMGQEEARTDFLAGSNGAVEITAEKLESLDLLYKLLLPVRSEGQTLVDYQGDLQGAAEHMNSLIDGRNKEVAKSNYKELRNLVDEIACCPYPEAKPLALEVPATPDVDKDVVEEAPEYTNGLANECEEVTVSKDTVTSPITEGPPPGLAAPAVAPLLSPTLPQEHAPTAPLLSSPAPTAVPTPSQDALVAAMAQISTAGVPGAPQGAAGLPPSPSYFTQAPPHPTPQPPQPAPPPQQPPPPQQQPPQPQQQAPLQPPPPLQPISLNDLVSPGSFDFLQESQVAQDSATVYMDPAVVSIGSIKSEPVSQSNVSTIPQPPQPTAPLVPPPTQEPPHPSNIPTQTFTNQTYTVGPYPQGVTVYSNNTATVDSTPNPPPPIPLPPQTRPREKVEFNPEASPWTGPQQITPHQNPPSLTNVQQPPPQPQPPTQPTQEDWGTEVPVNGGDDKWGAPETGNWGDDYDEGQSGGGAPNGHGDYERRGSYRSRGRGGFVGRGGGFRGGRGNYQNGGRGGYGGYGGGGGGYRGGRGMVGGPRGGRGGFRGQGPPRGNFRGRGGGGGYQGPRQNYQQQQ</sequence>
<evidence type="ECO:0000313" key="6">
    <source>
        <dbReference type="Proteomes" id="UP001292094"/>
    </source>
</evidence>
<evidence type="ECO:0000256" key="2">
    <source>
        <dbReference type="SAM" id="Coils"/>
    </source>
</evidence>
<feature type="coiled-coil region" evidence="2">
    <location>
        <begin position="83"/>
        <end position="119"/>
    </location>
</feature>
<feature type="compositionally biased region" description="Low complexity" evidence="3">
    <location>
        <begin position="682"/>
        <end position="691"/>
    </location>
</feature>
<feature type="compositionally biased region" description="Low complexity" evidence="3">
    <location>
        <begin position="323"/>
        <end position="333"/>
    </location>
</feature>
<organism evidence="5 6">
    <name type="scientific">Petrolisthes manimaculis</name>
    <dbReference type="NCBI Taxonomy" id="1843537"/>
    <lineage>
        <taxon>Eukaryota</taxon>
        <taxon>Metazoa</taxon>
        <taxon>Ecdysozoa</taxon>
        <taxon>Arthropoda</taxon>
        <taxon>Crustacea</taxon>
        <taxon>Multicrustacea</taxon>
        <taxon>Malacostraca</taxon>
        <taxon>Eumalacostraca</taxon>
        <taxon>Eucarida</taxon>
        <taxon>Decapoda</taxon>
        <taxon>Pleocyemata</taxon>
        <taxon>Anomura</taxon>
        <taxon>Galatheoidea</taxon>
        <taxon>Porcellanidae</taxon>
        <taxon>Petrolisthes</taxon>
    </lineage>
</organism>
<gene>
    <name evidence="5" type="ORF">Pmani_020926</name>
</gene>
<protein>
    <recommendedName>
        <fullName evidence="4">Caprin-1 dimerization domain-containing protein</fullName>
    </recommendedName>
</protein>
<evidence type="ECO:0000313" key="5">
    <source>
        <dbReference type="EMBL" id="KAK4307300.1"/>
    </source>
</evidence>
<feature type="region of interest" description="Disordered" evidence="3">
    <location>
        <begin position="427"/>
        <end position="691"/>
    </location>
</feature>
<dbReference type="EMBL" id="JAWZYT010002015">
    <property type="protein sequence ID" value="KAK4307300.1"/>
    <property type="molecule type" value="Genomic_DNA"/>
</dbReference>
<keyword evidence="2" id="KW-0175">Coiled coil</keyword>
<feature type="compositionally biased region" description="Pro residues" evidence="3">
    <location>
        <begin position="438"/>
        <end position="459"/>
    </location>
</feature>
<feature type="compositionally biased region" description="Polar residues" evidence="3">
    <location>
        <begin position="481"/>
        <end position="493"/>
    </location>
</feature>
<keyword evidence="6" id="KW-1185">Reference proteome</keyword>
<evidence type="ECO:0000256" key="3">
    <source>
        <dbReference type="SAM" id="MobiDB-lite"/>
    </source>
</evidence>
<comment type="caution">
    <text evidence="5">The sequence shown here is derived from an EMBL/GenBank/DDBJ whole genome shotgun (WGS) entry which is preliminary data.</text>
</comment>
<feature type="region of interest" description="Disordered" evidence="3">
    <location>
        <begin position="282"/>
        <end position="306"/>
    </location>
</feature>
<feature type="compositionally biased region" description="Polar residues" evidence="3">
    <location>
        <begin position="460"/>
        <end position="472"/>
    </location>
</feature>
<dbReference type="GO" id="GO:0003723">
    <property type="term" value="F:RNA binding"/>
    <property type="evidence" value="ECO:0007669"/>
    <property type="project" value="TreeGrafter"/>
</dbReference>
<dbReference type="PANTHER" id="PTHR22922:SF19">
    <property type="entry name" value="CAPRIN HOMOLOG"/>
    <property type="match status" value="1"/>
</dbReference>
<dbReference type="PANTHER" id="PTHR22922">
    <property type="entry name" value="GPI-ANCHORED PROTEIN P137"/>
    <property type="match status" value="1"/>
</dbReference>
<feature type="region of interest" description="Disordered" evidence="3">
    <location>
        <begin position="323"/>
        <end position="395"/>
    </location>
</feature>
<dbReference type="Proteomes" id="UP001292094">
    <property type="component" value="Unassembled WGS sequence"/>
</dbReference>
<feature type="compositionally biased region" description="Pro residues" evidence="3">
    <location>
        <begin position="494"/>
        <end position="506"/>
    </location>
</feature>
<feature type="domain" description="Caprin-1 dimerization" evidence="4">
    <location>
        <begin position="98"/>
        <end position="214"/>
    </location>
</feature>
<feature type="compositionally biased region" description="Pro residues" evidence="3">
    <location>
        <begin position="344"/>
        <end position="384"/>
    </location>
</feature>
<dbReference type="Pfam" id="PF18293">
    <property type="entry name" value="Caprin-1_dimer"/>
    <property type="match status" value="1"/>
</dbReference>